<evidence type="ECO:0000313" key="5">
    <source>
        <dbReference type="Proteomes" id="UP000489600"/>
    </source>
</evidence>
<feature type="domain" description="TFIIB-type" evidence="3">
    <location>
        <begin position="2"/>
        <end position="34"/>
    </location>
</feature>
<dbReference type="Gene3D" id="2.20.25.10">
    <property type="match status" value="1"/>
</dbReference>
<accession>A0A565C6N5</accession>
<evidence type="ECO:0000313" key="4">
    <source>
        <dbReference type="EMBL" id="VVB09217.1"/>
    </source>
</evidence>
<keyword evidence="5" id="KW-1185">Reference proteome</keyword>
<evidence type="ECO:0000259" key="3">
    <source>
        <dbReference type="PROSITE" id="PS51134"/>
    </source>
</evidence>
<feature type="region of interest" description="Disordered" evidence="2">
    <location>
        <begin position="59"/>
        <end position="90"/>
    </location>
</feature>
<dbReference type="SUPFAM" id="SSF57783">
    <property type="entry name" value="Zinc beta-ribbon"/>
    <property type="match status" value="1"/>
</dbReference>
<dbReference type="PROSITE" id="PS51134">
    <property type="entry name" value="ZF_TFIIB"/>
    <property type="match status" value="1"/>
</dbReference>
<evidence type="ECO:0000256" key="1">
    <source>
        <dbReference type="PROSITE-ProRule" id="PRU00469"/>
    </source>
</evidence>
<proteinExistence type="predicted"/>
<dbReference type="EMBL" id="CABITT030000006">
    <property type="protein sequence ID" value="VVB09217.1"/>
    <property type="molecule type" value="Genomic_DNA"/>
</dbReference>
<keyword evidence="1" id="KW-0863">Zinc-finger</keyword>
<comment type="caution">
    <text evidence="4">The sequence shown here is derived from an EMBL/GenBank/DDBJ whole genome shotgun (WGS) entry which is preliminary data.</text>
</comment>
<dbReference type="OrthoDB" id="25790at2759"/>
<dbReference type="GO" id="GO:0008270">
    <property type="term" value="F:zinc ion binding"/>
    <property type="evidence" value="ECO:0007669"/>
    <property type="project" value="UniProtKB-KW"/>
</dbReference>
<protein>
    <recommendedName>
        <fullName evidence="3">TFIIB-type domain-containing protein</fullName>
    </recommendedName>
</protein>
<keyword evidence="1" id="KW-0862">Zinc</keyword>
<reference evidence="4" key="1">
    <citation type="submission" date="2019-07" db="EMBL/GenBank/DDBJ databases">
        <authorList>
            <person name="Dittberner H."/>
        </authorList>
    </citation>
    <scope>NUCLEOTIDE SEQUENCE [LARGE SCALE GENOMIC DNA]</scope>
</reference>
<dbReference type="Pfam" id="PF08271">
    <property type="entry name" value="Zn_Ribbon_TF"/>
    <property type="match status" value="1"/>
</dbReference>
<name>A0A565C6N5_9BRAS</name>
<keyword evidence="1" id="KW-0479">Metal-binding</keyword>
<organism evidence="4 5">
    <name type="scientific">Arabis nemorensis</name>
    <dbReference type="NCBI Taxonomy" id="586526"/>
    <lineage>
        <taxon>Eukaryota</taxon>
        <taxon>Viridiplantae</taxon>
        <taxon>Streptophyta</taxon>
        <taxon>Embryophyta</taxon>
        <taxon>Tracheophyta</taxon>
        <taxon>Spermatophyta</taxon>
        <taxon>Magnoliopsida</taxon>
        <taxon>eudicotyledons</taxon>
        <taxon>Gunneridae</taxon>
        <taxon>Pentapetalae</taxon>
        <taxon>rosids</taxon>
        <taxon>malvids</taxon>
        <taxon>Brassicales</taxon>
        <taxon>Brassicaceae</taxon>
        <taxon>Arabideae</taxon>
        <taxon>Arabis</taxon>
    </lineage>
</organism>
<dbReference type="AlphaFoldDB" id="A0A565C6N5"/>
<dbReference type="InterPro" id="IPR013137">
    <property type="entry name" value="Znf_TFIIB"/>
</dbReference>
<sequence length="90" mass="10114">MEVITCLECKKLTDTVIDYRSGDTICKECGLVLSSHYIIQSFDRSISQKIPPIRTKFKVDAKVPQNPNPNKDKASSRVSSPYRKALLKGL</sequence>
<gene>
    <name evidence="4" type="ORF">ANE_LOCUS19661</name>
</gene>
<evidence type="ECO:0000256" key="2">
    <source>
        <dbReference type="SAM" id="MobiDB-lite"/>
    </source>
</evidence>
<dbReference type="Proteomes" id="UP000489600">
    <property type="component" value="Unassembled WGS sequence"/>
</dbReference>